<evidence type="ECO:0000313" key="3">
    <source>
        <dbReference type="EMBL" id="AUJ30203.1"/>
    </source>
</evidence>
<reference evidence="3 4" key="1">
    <citation type="submission" date="2016-11" db="EMBL/GenBank/DDBJ databases">
        <title>Interaction between Lactobacillus species and yeast in water kefir.</title>
        <authorList>
            <person name="Behr J."/>
            <person name="Xu D."/>
            <person name="Vogel R.F."/>
        </authorList>
    </citation>
    <scope>NUCLEOTIDE SEQUENCE [LARGE SCALE GENOMIC DNA]</scope>
    <source>
        <strain evidence="3 4">TMW 1.1822</strain>
    </source>
</reference>
<evidence type="ECO:0000256" key="1">
    <source>
        <dbReference type="ARBA" id="ARBA00022596"/>
    </source>
</evidence>
<dbReference type="PANTHER" id="PTHR36566:SF1">
    <property type="entry name" value="PYRIDINIUM-3,5-BISTHIOCARBOXYLIC ACID MONONUCLEOTIDE NICKEL INSERTION PROTEIN"/>
    <property type="match status" value="1"/>
</dbReference>
<dbReference type="GO" id="GO:0051604">
    <property type="term" value="P:protein maturation"/>
    <property type="evidence" value="ECO:0007669"/>
    <property type="project" value="UniProtKB-UniRule"/>
</dbReference>
<accession>A0A3Q8CKK6</accession>
<sequence length="412" mass="45712">MKSLYLDPFSGVSGNMLLGTLFDLGLNFADFKQELAKLEITGYELTLTETTSSAIKGHLFEVTLSDEFKGHHADEGAGKIHHHGRNLSTIENIINNSSLSENIKKSACTVFEEIAKAEAHVHGKKIDEIHFHEVGAIDSIVDVVGFFIGLKLLKIEKVICGTLVDGSGTIKVAHGVMPVPVPAVMQMRMNSEVPFRQRADVLTELVTPTGFGIIKCITDVFGGIPENLVVEQVGYGFGTRETGSLNALRGILLESEQSKKRVNTKSDSVIEVHANIDDQSGEQLSFTMKKLFDFGVYDTFFTPIFSKKNRPAYQLTVLAKESALEDIILIIIKNSSTFGVRWNVMQRKIMQRKFEIINTKHGQVKIKIGIFGNLKKVSVEYASAEKIAEEKNLPIGTVMEEAKREYYKNLEV</sequence>
<comment type="function">
    <text evidence="2">Involved in the biosynthesis of a nickel-pincer cofactor ((SCS)Ni(II) pincer complex). Binds Ni(2+), and functions in nickel delivery to pyridinium-3,5-bisthiocarboxylic acid mononucleotide (P2TMN), to form the mature cofactor. Is thus probably required for the activation of nickel-pincer cofactor-dependent enzymes.</text>
</comment>
<keyword evidence="2" id="KW-0456">Lyase</keyword>
<evidence type="ECO:0000256" key="2">
    <source>
        <dbReference type="HAMAP-Rule" id="MF_01074"/>
    </source>
</evidence>
<comment type="catalytic activity">
    <reaction evidence="2">
        <text>Ni(II)-pyridinium-3,5-bisthiocarboxylate mononucleotide = pyridinium-3,5-bisthiocarboxylate mononucleotide + Ni(2+)</text>
        <dbReference type="Rhea" id="RHEA:54784"/>
        <dbReference type="ChEBI" id="CHEBI:49786"/>
        <dbReference type="ChEBI" id="CHEBI:137372"/>
        <dbReference type="ChEBI" id="CHEBI:137373"/>
        <dbReference type="EC" id="4.99.1.12"/>
    </reaction>
</comment>
<organism evidence="3 4">
    <name type="scientific">Liquorilactobacillus hordei</name>
    <dbReference type="NCBI Taxonomy" id="468911"/>
    <lineage>
        <taxon>Bacteria</taxon>
        <taxon>Bacillati</taxon>
        <taxon>Bacillota</taxon>
        <taxon>Bacilli</taxon>
        <taxon>Lactobacillales</taxon>
        <taxon>Lactobacillaceae</taxon>
        <taxon>Liquorilactobacillus</taxon>
    </lineage>
</organism>
<dbReference type="Gene3D" id="3.30.70.1380">
    <property type="entry name" value="Transcriptional regulatory protein pf0864 domain like"/>
    <property type="match status" value="1"/>
</dbReference>
<dbReference type="NCBIfam" id="TIGR00299">
    <property type="entry name" value="nickel pincer cofactor biosynthesis protein LarC"/>
    <property type="match status" value="1"/>
</dbReference>
<evidence type="ECO:0000313" key="4">
    <source>
        <dbReference type="Proteomes" id="UP000314960"/>
    </source>
</evidence>
<name>A0A3Q8CKK6_9LACO</name>
<dbReference type="RefSeq" id="WP_141054089.1">
    <property type="nucleotide sequence ID" value="NZ_CP018176.1"/>
</dbReference>
<dbReference type="Pfam" id="PF01969">
    <property type="entry name" value="Ni_insertion"/>
    <property type="match status" value="1"/>
</dbReference>
<dbReference type="GO" id="GO:0016829">
    <property type="term" value="F:lyase activity"/>
    <property type="evidence" value="ECO:0007669"/>
    <property type="project" value="UniProtKB-UniRule"/>
</dbReference>
<comment type="similarity">
    <text evidence="2">Belongs to the LarC family.</text>
</comment>
<dbReference type="KEGG" id="lhw:BSQ49_08380"/>
<dbReference type="AlphaFoldDB" id="A0A3Q8CKK6"/>
<dbReference type="GO" id="GO:0016151">
    <property type="term" value="F:nickel cation binding"/>
    <property type="evidence" value="ECO:0007669"/>
    <property type="project" value="UniProtKB-UniRule"/>
</dbReference>
<dbReference type="EC" id="4.99.1.12" evidence="2"/>
<proteinExistence type="inferred from homology"/>
<gene>
    <name evidence="2" type="primary">larC</name>
    <name evidence="3" type="ORF">BSQ49_08380</name>
</gene>
<protein>
    <recommendedName>
        <fullName evidence="2">Pyridinium-3,5-bisthiocarboxylic acid mononucleotide nickel insertion protein</fullName>
        <shortName evidence="2">P2TMN nickel insertion protein</shortName>
        <ecNumber evidence="2">4.99.1.12</ecNumber>
    </recommendedName>
    <alternativeName>
        <fullName evidence="2">Nickel-pincer cofactor biosynthesis protein LarC</fullName>
    </alternativeName>
</protein>
<dbReference type="InterPro" id="IPR002822">
    <property type="entry name" value="Ni_insertion"/>
</dbReference>
<dbReference type="EMBL" id="CP018176">
    <property type="protein sequence ID" value="AUJ30203.1"/>
    <property type="molecule type" value="Genomic_DNA"/>
</dbReference>
<dbReference type="PANTHER" id="PTHR36566">
    <property type="entry name" value="NICKEL INSERTION PROTEIN-RELATED"/>
    <property type="match status" value="1"/>
</dbReference>
<dbReference type="HAMAP" id="MF_01074">
    <property type="entry name" value="LarC"/>
    <property type="match status" value="1"/>
</dbReference>
<keyword evidence="1 2" id="KW-0533">Nickel</keyword>
<dbReference type="Proteomes" id="UP000314960">
    <property type="component" value="Chromosome"/>
</dbReference>